<proteinExistence type="predicted"/>
<evidence type="ECO:0000313" key="3">
    <source>
        <dbReference type="Proteomes" id="UP001589833"/>
    </source>
</evidence>
<dbReference type="NCBIfam" id="TIGR01764">
    <property type="entry name" value="excise"/>
    <property type="match status" value="1"/>
</dbReference>
<keyword evidence="3" id="KW-1185">Reference proteome</keyword>
<dbReference type="RefSeq" id="WP_273846958.1">
    <property type="nucleotide sequence ID" value="NZ_JAQQWT010000021.1"/>
</dbReference>
<comment type="caution">
    <text evidence="2">The sequence shown here is derived from an EMBL/GenBank/DDBJ whole genome shotgun (WGS) entry which is preliminary data.</text>
</comment>
<feature type="domain" description="Helix-turn-helix" evidence="1">
    <location>
        <begin position="9"/>
        <end position="57"/>
    </location>
</feature>
<accession>A0ABV6NI13</accession>
<dbReference type="Pfam" id="PF12728">
    <property type="entry name" value="HTH_17"/>
    <property type="match status" value="1"/>
</dbReference>
<dbReference type="InterPro" id="IPR041657">
    <property type="entry name" value="HTH_17"/>
</dbReference>
<name>A0ABV6NI13_9BACI</name>
<gene>
    <name evidence="2" type="ORF">ACFFH4_15445</name>
</gene>
<protein>
    <submittedName>
        <fullName evidence="2">Helix-turn-helix domain-containing protein</fullName>
    </submittedName>
</protein>
<dbReference type="Proteomes" id="UP001589833">
    <property type="component" value="Unassembled WGS sequence"/>
</dbReference>
<reference evidence="2 3" key="1">
    <citation type="submission" date="2024-09" db="EMBL/GenBank/DDBJ databases">
        <authorList>
            <person name="Sun Q."/>
            <person name="Mori K."/>
        </authorList>
    </citation>
    <scope>NUCLEOTIDE SEQUENCE [LARGE SCALE GENOMIC DNA]</scope>
    <source>
        <strain evidence="2 3">NCAIM B.02301</strain>
    </source>
</reference>
<sequence length="59" mass="6789">MQYEDLKEVLTVKDITLFLGISRAKAYELVHSGEFHTVKVGTRILIPKKSIQKWLEGDD</sequence>
<dbReference type="EMBL" id="JBHLTR010000026">
    <property type="protein sequence ID" value="MFC0560398.1"/>
    <property type="molecule type" value="Genomic_DNA"/>
</dbReference>
<evidence type="ECO:0000259" key="1">
    <source>
        <dbReference type="Pfam" id="PF12728"/>
    </source>
</evidence>
<dbReference type="InterPro" id="IPR010093">
    <property type="entry name" value="SinI_DNA-bd"/>
</dbReference>
<organism evidence="2 3">
    <name type="scientific">Halalkalibacter alkalisediminis</name>
    <dbReference type="NCBI Taxonomy" id="935616"/>
    <lineage>
        <taxon>Bacteria</taxon>
        <taxon>Bacillati</taxon>
        <taxon>Bacillota</taxon>
        <taxon>Bacilli</taxon>
        <taxon>Bacillales</taxon>
        <taxon>Bacillaceae</taxon>
        <taxon>Halalkalibacter</taxon>
    </lineage>
</organism>
<evidence type="ECO:0000313" key="2">
    <source>
        <dbReference type="EMBL" id="MFC0560398.1"/>
    </source>
</evidence>